<reference evidence="5 6" key="1">
    <citation type="submission" date="2023-11" db="EMBL/GenBank/DDBJ databases">
        <authorList>
            <person name="Bao R."/>
        </authorList>
    </citation>
    <scope>NUCLEOTIDE SEQUENCE [LARGE SCALE GENOMIC DNA]</scope>
    <source>
        <strain evidence="5 6">PJ23</strain>
    </source>
</reference>
<evidence type="ECO:0000256" key="1">
    <source>
        <dbReference type="ARBA" id="ARBA00023015"/>
    </source>
</evidence>
<evidence type="ECO:0000256" key="3">
    <source>
        <dbReference type="ARBA" id="ARBA00023163"/>
    </source>
</evidence>
<keyword evidence="6" id="KW-1185">Reference proteome</keyword>
<dbReference type="Pfam" id="PF13545">
    <property type="entry name" value="HTH_Crp_2"/>
    <property type="match status" value="1"/>
</dbReference>
<dbReference type="InterPro" id="IPR014710">
    <property type="entry name" value="RmlC-like_jellyroll"/>
</dbReference>
<dbReference type="PANTHER" id="PTHR24567">
    <property type="entry name" value="CRP FAMILY TRANSCRIPTIONAL REGULATORY PROTEIN"/>
    <property type="match status" value="1"/>
</dbReference>
<dbReference type="InterPro" id="IPR018490">
    <property type="entry name" value="cNMP-bd_dom_sf"/>
</dbReference>
<dbReference type="PROSITE" id="PS51063">
    <property type="entry name" value="HTH_CRP_2"/>
    <property type="match status" value="1"/>
</dbReference>
<dbReference type="Proteomes" id="UP001274321">
    <property type="component" value="Unassembled WGS sequence"/>
</dbReference>
<dbReference type="Pfam" id="PF00027">
    <property type="entry name" value="cNMP_binding"/>
    <property type="match status" value="1"/>
</dbReference>
<comment type="caution">
    <text evidence="5">The sequence shown here is derived from an EMBL/GenBank/DDBJ whole genome shotgun (WGS) entry which is preliminary data.</text>
</comment>
<keyword evidence="2" id="KW-0238">DNA-binding</keyword>
<dbReference type="InterPro" id="IPR012318">
    <property type="entry name" value="HTH_CRP"/>
</dbReference>
<keyword evidence="3" id="KW-0804">Transcription</keyword>
<accession>A0ABU4RW82</accession>
<evidence type="ECO:0000256" key="2">
    <source>
        <dbReference type="ARBA" id="ARBA00023125"/>
    </source>
</evidence>
<dbReference type="SUPFAM" id="SSF46785">
    <property type="entry name" value="Winged helix' DNA-binding domain"/>
    <property type="match status" value="1"/>
</dbReference>
<gene>
    <name evidence="5" type="ORF">SCD90_13780</name>
</gene>
<sequence>MMTSLAHGAGPLIRKLERLIRLNDDERQALDQLPLRIATFEPGHEITRQGDRPQHCVAVLEGFCSVSKIVGEGGRSIVSFHIPGDIPDLQSLHVAEMDVSLTALTKTRVLLIQHEDARRLCAQSAAITHAFWRETLIAGAIAKEWVVNLGQRDALARVAHLFCETIARLEVVGLADDRRCHFPVTQEQLGEAMGLSTIHINRTLQELRSRGLISWERGDLEALRWEDLKAVGDFDPGYLSLAPDWVVLR</sequence>
<organism evidence="5 6">
    <name type="scientific">Terrihabitans rhizophilus</name>
    <dbReference type="NCBI Taxonomy" id="3092662"/>
    <lineage>
        <taxon>Bacteria</taxon>
        <taxon>Pseudomonadati</taxon>
        <taxon>Pseudomonadota</taxon>
        <taxon>Alphaproteobacteria</taxon>
        <taxon>Hyphomicrobiales</taxon>
        <taxon>Terrihabitans</taxon>
    </lineage>
</organism>
<proteinExistence type="predicted"/>
<dbReference type="Gene3D" id="1.10.10.10">
    <property type="entry name" value="Winged helix-like DNA-binding domain superfamily/Winged helix DNA-binding domain"/>
    <property type="match status" value="1"/>
</dbReference>
<dbReference type="InterPro" id="IPR036388">
    <property type="entry name" value="WH-like_DNA-bd_sf"/>
</dbReference>
<dbReference type="InterPro" id="IPR050397">
    <property type="entry name" value="Env_Response_Regulators"/>
</dbReference>
<evidence type="ECO:0000259" key="4">
    <source>
        <dbReference type="PROSITE" id="PS51063"/>
    </source>
</evidence>
<evidence type="ECO:0000313" key="6">
    <source>
        <dbReference type="Proteomes" id="UP001274321"/>
    </source>
</evidence>
<keyword evidence="1" id="KW-0805">Transcription regulation</keyword>
<protein>
    <submittedName>
        <fullName evidence="5">Crp/Fnr family transcriptional regulator</fullName>
    </submittedName>
</protein>
<dbReference type="Gene3D" id="2.60.120.10">
    <property type="entry name" value="Jelly Rolls"/>
    <property type="match status" value="1"/>
</dbReference>
<dbReference type="CDD" id="cd00038">
    <property type="entry name" value="CAP_ED"/>
    <property type="match status" value="1"/>
</dbReference>
<name>A0ABU4RW82_9HYPH</name>
<dbReference type="PANTHER" id="PTHR24567:SF68">
    <property type="entry name" value="DNA-BINDING TRANSCRIPTIONAL DUAL REGULATOR CRP"/>
    <property type="match status" value="1"/>
</dbReference>
<dbReference type="SUPFAM" id="SSF51206">
    <property type="entry name" value="cAMP-binding domain-like"/>
    <property type="match status" value="1"/>
</dbReference>
<dbReference type="RefSeq" id="WP_319845258.1">
    <property type="nucleotide sequence ID" value="NZ_JAXAFJ010000009.1"/>
</dbReference>
<dbReference type="InterPro" id="IPR000595">
    <property type="entry name" value="cNMP-bd_dom"/>
</dbReference>
<evidence type="ECO:0000313" key="5">
    <source>
        <dbReference type="EMBL" id="MDX6807136.1"/>
    </source>
</evidence>
<dbReference type="InterPro" id="IPR036390">
    <property type="entry name" value="WH_DNA-bd_sf"/>
</dbReference>
<dbReference type="EMBL" id="JAXAFJ010000009">
    <property type="protein sequence ID" value="MDX6807136.1"/>
    <property type="molecule type" value="Genomic_DNA"/>
</dbReference>
<feature type="domain" description="HTH crp-type" evidence="4">
    <location>
        <begin position="152"/>
        <end position="226"/>
    </location>
</feature>